<dbReference type="SMART" id="SM00892">
    <property type="entry name" value="Endonuclease_NS"/>
    <property type="match status" value="2"/>
</dbReference>
<feature type="signal peptide" evidence="1">
    <location>
        <begin position="1"/>
        <end position="21"/>
    </location>
</feature>
<evidence type="ECO:0000313" key="5">
    <source>
        <dbReference type="Proteomes" id="UP000005226"/>
    </source>
</evidence>
<dbReference type="PANTHER" id="PTHR21472">
    <property type="entry name" value="ENDONUCLEASE DOMAIN-CONTAINING 1 PROTEIN ENDOD1"/>
    <property type="match status" value="1"/>
</dbReference>
<feature type="domain" description="DNA/RNA non-specific endonuclease/pyrophosphatase/phosphodiesterase" evidence="3">
    <location>
        <begin position="59"/>
        <end position="277"/>
    </location>
</feature>
<reference evidence="4 5" key="1">
    <citation type="journal article" date="2011" name="Genome Biol. Evol.">
        <title>Integration of the genetic map and genome assembly of fugu facilitates insights into distinct features of genome evolution in teleosts and mammals.</title>
        <authorList>
            <person name="Kai W."/>
            <person name="Kikuchi K."/>
            <person name="Tohari S."/>
            <person name="Chew A.K."/>
            <person name="Tay A."/>
            <person name="Fujiwara A."/>
            <person name="Hosoya S."/>
            <person name="Suetake H."/>
            <person name="Naruse K."/>
            <person name="Brenner S."/>
            <person name="Suzuki Y."/>
            <person name="Venkatesh B."/>
        </authorList>
    </citation>
    <scope>NUCLEOTIDE SEQUENCE [LARGE SCALE GENOMIC DNA]</scope>
</reference>
<proteinExistence type="predicted"/>
<dbReference type="GeneTree" id="ENSGT01030000234592"/>
<feature type="chain" id="PRO_5025357968" evidence="1">
    <location>
        <begin position="22"/>
        <end position="536"/>
    </location>
</feature>
<dbReference type="Proteomes" id="UP000005226">
    <property type="component" value="Chromosome 8"/>
</dbReference>
<dbReference type="STRING" id="31033.ENSTRUP00000054633"/>
<dbReference type="Ensembl" id="ENSTRUT00000055533.2">
    <property type="protein sequence ID" value="ENSTRUP00000054633.2"/>
    <property type="gene ID" value="ENSTRUG00000020325.2"/>
</dbReference>
<sequence>MMRPLSSYVWILCLLMMSLRGDTSVASTFRDCSHFFYMQTPPVGMTGSSLRRICQRYANEARYATLYDGARRLPLYSAYIFKKSDGKRRMDTPWMYEPQLVSKDASGSMRAIPLTDDTPPLIQDGQAVLEDYTDAVGYRRAPLNPDLHQSDPGDKSSTYTLTNVVPLKEDFLAASWSPYQDLIRRRLNNFCHGPAFVVTGVTDSGMSIQRDNLDRLAIPRHVWLAYCCPRFDHNSPYEVRFMFPSYGGYAPNEGTEHSVAELPLKMLESFLKSQKDADGDVTIFSQGCVSESSFKKKRESYNQKARYVTLYNTVERIPVYSAYVFKRSEGERCIDIPWMYEPQLSTYSDTADMQPFPQDYIHMNFDDMQATLDDYNNAIMYERGALNPEVHQHDHDDKSATYTLTNVVPVVSGFVSTVWRKQEDALRKRLNNYCLGKAYIVTGVTTSGKYINWRNMKRVAVPSYLWSAYCCMDYDHSIPYNERYMFPAFAHYALNSKSSEVVEVSIQQLKEFLKKKMFVDSNFQIFAGDCVSDKYS</sequence>
<dbReference type="InterPro" id="IPR044925">
    <property type="entry name" value="His-Me_finger_sf"/>
</dbReference>
<reference evidence="4" key="2">
    <citation type="submission" date="2025-08" db="UniProtKB">
        <authorList>
            <consortium name="Ensembl"/>
        </authorList>
    </citation>
    <scope>IDENTIFICATION</scope>
</reference>
<name>A0A3B5KF21_TAKRU</name>
<reference evidence="4" key="3">
    <citation type="submission" date="2025-09" db="UniProtKB">
        <authorList>
            <consortium name="Ensembl"/>
        </authorList>
    </citation>
    <scope>IDENTIFICATION</scope>
</reference>
<evidence type="ECO:0000259" key="3">
    <source>
        <dbReference type="SMART" id="SM00892"/>
    </source>
</evidence>
<dbReference type="PANTHER" id="PTHR21472:SF16">
    <property type="entry name" value="ENDONUCLEASE DOMAIN-CONTAINING 1 PROTEIN-LIKE"/>
    <property type="match status" value="1"/>
</dbReference>
<feature type="domain" description="ENPP1-3/EXOG-like endonuclease/phosphodiesterase" evidence="2">
    <location>
        <begin position="60"/>
        <end position="277"/>
    </location>
</feature>
<accession>A0A3B5KF21</accession>
<protein>
    <submittedName>
        <fullName evidence="4">Si:dkey-85k7.11</fullName>
    </submittedName>
</protein>
<dbReference type="SUPFAM" id="SSF54060">
    <property type="entry name" value="His-Me finger endonucleases"/>
    <property type="match status" value="2"/>
</dbReference>
<dbReference type="InterPro" id="IPR001604">
    <property type="entry name" value="Endo_G_ENPP1-like_dom"/>
</dbReference>
<dbReference type="InterPro" id="IPR039015">
    <property type="entry name" value="ENDOD1"/>
</dbReference>
<dbReference type="Pfam" id="PF01223">
    <property type="entry name" value="Endonuclease_NS"/>
    <property type="match status" value="2"/>
</dbReference>
<feature type="domain" description="DNA/RNA non-specific endonuclease/pyrophosphatase/phosphodiesterase" evidence="3">
    <location>
        <begin position="303"/>
        <end position="519"/>
    </location>
</feature>
<dbReference type="GO" id="GO:0046872">
    <property type="term" value="F:metal ion binding"/>
    <property type="evidence" value="ECO:0007669"/>
    <property type="project" value="InterPro"/>
</dbReference>
<dbReference type="SMART" id="SM00477">
    <property type="entry name" value="NUC"/>
    <property type="match status" value="1"/>
</dbReference>
<evidence type="ECO:0000313" key="4">
    <source>
        <dbReference type="Ensembl" id="ENSTRUP00000054633.2"/>
    </source>
</evidence>
<keyword evidence="5" id="KW-1185">Reference proteome</keyword>
<keyword evidence="1" id="KW-0732">Signal</keyword>
<dbReference type="InterPro" id="IPR044929">
    <property type="entry name" value="DNA/RNA_non-sp_Endonuclease_sf"/>
</dbReference>
<dbReference type="GO" id="GO:0003676">
    <property type="term" value="F:nucleic acid binding"/>
    <property type="evidence" value="ECO:0007669"/>
    <property type="project" value="InterPro"/>
</dbReference>
<dbReference type="OMA" id="APYNERY"/>
<organism evidence="4 5">
    <name type="scientific">Takifugu rubripes</name>
    <name type="common">Japanese pufferfish</name>
    <name type="synonym">Fugu rubripes</name>
    <dbReference type="NCBI Taxonomy" id="31033"/>
    <lineage>
        <taxon>Eukaryota</taxon>
        <taxon>Metazoa</taxon>
        <taxon>Chordata</taxon>
        <taxon>Craniata</taxon>
        <taxon>Vertebrata</taxon>
        <taxon>Euteleostomi</taxon>
        <taxon>Actinopterygii</taxon>
        <taxon>Neopterygii</taxon>
        <taxon>Teleostei</taxon>
        <taxon>Neoteleostei</taxon>
        <taxon>Acanthomorphata</taxon>
        <taxon>Eupercaria</taxon>
        <taxon>Tetraodontiformes</taxon>
        <taxon>Tetradontoidea</taxon>
        <taxon>Tetraodontidae</taxon>
        <taxon>Takifugu</taxon>
    </lineage>
</organism>
<evidence type="ECO:0000259" key="2">
    <source>
        <dbReference type="SMART" id="SM00477"/>
    </source>
</evidence>
<evidence type="ECO:0000256" key="1">
    <source>
        <dbReference type="SAM" id="SignalP"/>
    </source>
</evidence>
<dbReference type="AlphaFoldDB" id="A0A3B5KF21"/>
<dbReference type="InParanoid" id="A0A3B5KF21"/>
<dbReference type="InterPro" id="IPR020821">
    <property type="entry name" value="ENPP1-3/EXOG-like_nuc-like"/>
</dbReference>
<dbReference type="GO" id="GO:0016787">
    <property type="term" value="F:hydrolase activity"/>
    <property type="evidence" value="ECO:0007669"/>
    <property type="project" value="InterPro"/>
</dbReference>
<dbReference type="Gene3D" id="3.40.570.10">
    <property type="entry name" value="Extracellular Endonuclease, subunit A"/>
    <property type="match status" value="2"/>
</dbReference>